<gene>
    <name evidence="2" type="ORF">ACETRX_35180</name>
</gene>
<dbReference type="RefSeq" id="WP_394315485.1">
    <property type="nucleotide sequence ID" value="NZ_JBHGPK010000050.1"/>
</dbReference>
<name>A0ABV6ZRS8_9HYPH</name>
<proteinExistence type="predicted"/>
<sequence>MPSAVKIRTDLTPAELRRLAASSKHANQSRRLLALAAVMEGRSREEAVRIGGMDRQTLRDWVHRFSASFNAILQVDGYTAYTSLAKARVKFGTNQAIKLAGRWAHLRRKFYDLHISGVSQAATDTILAMSALCYTNGR</sequence>
<protein>
    <submittedName>
        <fullName evidence="2">Transposase</fullName>
    </submittedName>
</protein>
<dbReference type="InterPro" id="IPR004291">
    <property type="entry name" value="Transposase_IS66_central"/>
</dbReference>
<reference evidence="2 3" key="1">
    <citation type="submission" date="2024-09" db="EMBL/GenBank/DDBJ databases">
        <title>Description of Labrys sedimenti sp. nov., isolated from a diclofenac-degrading enrichment culture, and genome-based reclassification of Labrys portucalensis as a later heterotypic synonym of Labrys neptuniae.</title>
        <authorList>
            <person name="Tancsics A."/>
            <person name="Csepanyi A."/>
        </authorList>
    </citation>
    <scope>NUCLEOTIDE SEQUENCE [LARGE SCALE GENOMIC DNA]</scope>
    <source>
        <strain evidence="2 3">LMG 23412</strain>
    </source>
</reference>
<dbReference type="Proteomes" id="UP001595190">
    <property type="component" value="Unassembled WGS sequence"/>
</dbReference>
<accession>A0ABV6ZRS8</accession>
<evidence type="ECO:0000313" key="3">
    <source>
        <dbReference type="Proteomes" id="UP001595190"/>
    </source>
</evidence>
<organism evidence="2 3">
    <name type="scientific">Labrys neptuniae</name>
    <dbReference type="NCBI Taxonomy" id="376174"/>
    <lineage>
        <taxon>Bacteria</taxon>
        <taxon>Pseudomonadati</taxon>
        <taxon>Pseudomonadota</taxon>
        <taxon>Alphaproteobacteria</taxon>
        <taxon>Hyphomicrobiales</taxon>
        <taxon>Xanthobacteraceae</taxon>
        <taxon>Labrys</taxon>
    </lineage>
</organism>
<evidence type="ECO:0000259" key="1">
    <source>
        <dbReference type="Pfam" id="PF03050"/>
    </source>
</evidence>
<feature type="domain" description="Transposase IS66 central" evidence="1">
    <location>
        <begin position="58"/>
        <end position="132"/>
    </location>
</feature>
<dbReference type="EMBL" id="JBHGPK010000050">
    <property type="protein sequence ID" value="MFC2254884.1"/>
    <property type="molecule type" value="Genomic_DNA"/>
</dbReference>
<comment type="caution">
    <text evidence="2">The sequence shown here is derived from an EMBL/GenBank/DDBJ whole genome shotgun (WGS) entry which is preliminary data.</text>
</comment>
<dbReference type="Pfam" id="PF03050">
    <property type="entry name" value="DDE_Tnp_IS66"/>
    <property type="match status" value="1"/>
</dbReference>
<evidence type="ECO:0000313" key="2">
    <source>
        <dbReference type="EMBL" id="MFC2254884.1"/>
    </source>
</evidence>